<evidence type="ECO:0000313" key="8">
    <source>
        <dbReference type="EMBL" id="SDJ13008.1"/>
    </source>
</evidence>
<proteinExistence type="predicted"/>
<feature type="domain" description="HYDIN/VesB/CFA65-like Ig-like" evidence="7">
    <location>
        <begin position="580"/>
        <end position="652"/>
    </location>
</feature>
<dbReference type="Proteomes" id="UP000199580">
    <property type="component" value="Unassembled WGS sequence"/>
</dbReference>
<dbReference type="SUPFAM" id="SSF51126">
    <property type="entry name" value="Pectin lyase-like"/>
    <property type="match status" value="1"/>
</dbReference>
<organism evidence="8 9">
    <name type="scientific">Flavobacterium noncentrifugens</name>
    <dbReference type="NCBI Taxonomy" id="1128970"/>
    <lineage>
        <taxon>Bacteria</taxon>
        <taxon>Pseudomonadati</taxon>
        <taxon>Bacteroidota</taxon>
        <taxon>Flavobacteriia</taxon>
        <taxon>Flavobacteriales</taxon>
        <taxon>Flavobacteriaceae</taxon>
        <taxon>Flavobacterium</taxon>
    </lineage>
</organism>
<evidence type="ECO:0000313" key="9">
    <source>
        <dbReference type="Proteomes" id="UP000199580"/>
    </source>
</evidence>
<dbReference type="Pfam" id="PF12951">
    <property type="entry name" value="PATR"/>
    <property type="match status" value="3"/>
</dbReference>
<dbReference type="Pfam" id="PF22544">
    <property type="entry name" value="HYDIN_VesB_CFA65-like_Ig"/>
    <property type="match status" value="1"/>
</dbReference>
<sequence>MKKHLLIICFLLLMPMFAISQNFTSWTGSGNWGTASNWSGALDYGQLQFTGNGSTSVTANIGLSQWRLYFNNGVSYNISGSGALSLFDFSGQSSWLLSDATANQDLNFPVNFADSGARPAWITTRGAGSLSFGSAVAVTGSSITALKIAGTNTNGAININGAFTSSRPLDIGKDNTNANQTNTRVFLNADNSSTFTGPTTLYAGTLSVSSNNALGTGSLTIGNGTVTNTLAITGTTARTQNLTVSDGSTAGVVNVATGNTFTLSGLLQQTGTNQATKIGKAGAGVLTLSGNNTYAGQIQIGNGSVIANSNAALGSNTSTSNRGIDLGLNVGDVSQANNVSLLANNGVTVGQSVYVSANTSSATRTIGLNGSGAATFNNFIYMDGTVSLNGGSGTLTISGVLENTGGINVNGGTVVLSGDNTYTGATTVTSGTLRLGAANRIDGASPIVLAGGTFSSGASIGFTDTLGTLNLTASTASTIALGTGSHALTFANSSALSWGAGATLTITGWAGTAGLSNTTGGRIFVGTGGLSTAQLAAIAFSGYSGTPVILPSGELVPAGPTFAVTAGSLSHGSTCINTAAATITYTISNTGAAAAGVTVLSDNSEFVVSNAPTAISAGGTATYQVTFTPTASGSKNATITISTSTSGSNTPVTSLLTGTGLTIITPAFAQVPPICSGAALSALPTTSTNGVTGTWSPALNNATTTQYTFTPTAGQCTSATLTTMTITV</sequence>
<keyword evidence="4 6" id="KW-0732">Signal</keyword>
<dbReference type="AlphaFoldDB" id="A0A1G8R7T1"/>
<comment type="subcellular location">
    <subcellularLocation>
        <location evidence="1">Cell projection</location>
    </subcellularLocation>
    <subcellularLocation>
        <location evidence="2">Cytoplasm</location>
    </subcellularLocation>
</comment>
<dbReference type="GO" id="GO:0042995">
    <property type="term" value="C:cell projection"/>
    <property type="evidence" value="ECO:0007669"/>
    <property type="project" value="UniProtKB-SubCell"/>
</dbReference>
<keyword evidence="9" id="KW-1185">Reference proteome</keyword>
<dbReference type="STRING" id="1128970.SAMN04487935_0001"/>
<evidence type="ECO:0000259" key="7">
    <source>
        <dbReference type="Pfam" id="PF22544"/>
    </source>
</evidence>
<reference evidence="8 9" key="1">
    <citation type="submission" date="2016-10" db="EMBL/GenBank/DDBJ databases">
        <authorList>
            <person name="de Groot N.N."/>
        </authorList>
    </citation>
    <scope>NUCLEOTIDE SEQUENCE [LARGE SCALE GENOMIC DNA]</scope>
    <source>
        <strain evidence="8 9">CGMCC 1.10076</strain>
    </source>
</reference>
<dbReference type="InterPro" id="IPR014755">
    <property type="entry name" value="Cu-Rt/internalin_Ig-like"/>
</dbReference>
<evidence type="ECO:0000256" key="1">
    <source>
        <dbReference type="ARBA" id="ARBA00004316"/>
    </source>
</evidence>
<dbReference type="Gene3D" id="2.60.40.1220">
    <property type="match status" value="1"/>
</dbReference>
<dbReference type="GO" id="GO:0005737">
    <property type="term" value="C:cytoplasm"/>
    <property type="evidence" value="ECO:0007669"/>
    <property type="project" value="UniProtKB-SubCell"/>
</dbReference>
<keyword evidence="3" id="KW-0963">Cytoplasm</keyword>
<name>A0A1G8R7T1_9FLAO</name>
<feature type="chain" id="PRO_5011574876" evidence="6">
    <location>
        <begin position="21"/>
        <end position="728"/>
    </location>
</feature>
<gene>
    <name evidence="8" type="ORF">SAMN04487935_0001</name>
</gene>
<evidence type="ECO:0000256" key="5">
    <source>
        <dbReference type="ARBA" id="ARBA00023273"/>
    </source>
</evidence>
<evidence type="ECO:0000256" key="2">
    <source>
        <dbReference type="ARBA" id="ARBA00004496"/>
    </source>
</evidence>
<feature type="non-terminal residue" evidence="8">
    <location>
        <position position="728"/>
    </location>
</feature>
<dbReference type="NCBIfam" id="TIGR02601">
    <property type="entry name" value="autotrns_rpt"/>
    <property type="match status" value="2"/>
</dbReference>
<dbReference type="InterPro" id="IPR013425">
    <property type="entry name" value="Autotrns_rpt"/>
</dbReference>
<dbReference type="InterPro" id="IPR053879">
    <property type="entry name" value="HYDIN_VesB_CFA65-like_Ig"/>
</dbReference>
<dbReference type="EMBL" id="FNEZ01000001">
    <property type="protein sequence ID" value="SDJ13008.1"/>
    <property type="molecule type" value="Genomic_DNA"/>
</dbReference>
<accession>A0A1G8R7T1</accession>
<evidence type="ECO:0000256" key="4">
    <source>
        <dbReference type="ARBA" id="ARBA00022729"/>
    </source>
</evidence>
<dbReference type="InterPro" id="IPR011050">
    <property type="entry name" value="Pectin_lyase_fold/virulence"/>
</dbReference>
<keyword evidence="5" id="KW-0966">Cell projection</keyword>
<protein>
    <submittedName>
        <fullName evidence="8">Autotransporter-associated beta strand repeat-containing protein</fullName>
    </submittedName>
</protein>
<feature type="signal peptide" evidence="6">
    <location>
        <begin position="1"/>
        <end position="20"/>
    </location>
</feature>
<evidence type="ECO:0000256" key="6">
    <source>
        <dbReference type="SAM" id="SignalP"/>
    </source>
</evidence>
<evidence type="ECO:0000256" key="3">
    <source>
        <dbReference type="ARBA" id="ARBA00022490"/>
    </source>
</evidence>
<dbReference type="RefSeq" id="WP_175453157.1">
    <property type="nucleotide sequence ID" value="NZ_FNEZ01000001.1"/>
</dbReference>